<sequence>MNDADGPLFEEELATLARISDRAAEAICCKKEVVVASHVDADGLTSAGIISAALDRADVDRRTLFFRQLDLPALETIADLGPDLVIFTDLGSGMQSEILEMGLSAVVADHHRPQGSGVELHINPHLVGLDGAIHLSGSGSTFLLARALAKAEGRPGEDDDLAGLAIVGAVGDLQDMALGRLIGLNRWILEVGVGAKVLSFGRDLKLFGKQTRPVFKMLEFSSDPYIPGLSGDEDACIFFLKEQGIRLKGERWRRWIDMNSGEKGKIASALVRRGLRAGLSNPQLERLVGEVYTLLLEREGTELRDASEYSTLLNATARYGHSDVGLAVCLGDRGAALEEARLLLNSHRQNLVSGLKLVKEEGIVPLAHLQYFDAGDRILETIVGIVAGMSFQTADRRKPILAFARSDDGRLKVSARGTQDLVRSGLNLADAISKAAEKVGGVGGGHNVAAGATIPPEAKEEFLELMDALVGQQFQG</sequence>
<evidence type="ECO:0000259" key="1">
    <source>
        <dbReference type="Pfam" id="PF01368"/>
    </source>
</evidence>
<evidence type="ECO:0000313" key="4">
    <source>
        <dbReference type="EMBL" id="MDF0593514.1"/>
    </source>
</evidence>
<protein>
    <submittedName>
        <fullName evidence="4">DHH family phosphoesterase</fullName>
    </submittedName>
</protein>
<accession>A0ABT5XFL7</accession>
<dbReference type="InterPro" id="IPR003156">
    <property type="entry name" value="DHHA1_dom"/>
</dbReference>
<dbReference type="PANTHER" id="PTHR30255:SF3">
    <property type="entry name" value="SINGLE-STRANDED-DNA-SPECIFIC EXONUCLEASE RECJ"/>
    <property type="match status" value="1"/>
</dbReference>
<keyword evidence="5" id="KW-1185">Reference proteome</keyword>
<evidence type="ECO:0000259" key="2">
    <source>
        <dbReference type="Pfam" id="PF02272"/>
    </source>
</evidence>
<organism evidence="4 5">
    <name type="scientific">Candidatus Methanocrinis alkalitolerans</name>
    <dbReference type="NCBI Taxonomy" id="3033395"/>
    <lineage>
        <taxon>Archaea</taxon>
        <taxon>Methanobacteriati</taxon>
        <taxon>Methanobacteriota</taxon>
        <taxon>Stenosarchaea group</taxon>
        <taxon>Methanomicrobia</taxon>
        <taxon>Methanotrichales</taxon>
        <taxon>Methanotrichaceae</taxon>
        <taxon>Methanocrinis</taxon>
    </lineage>
</organism>
<dbReference type="InterPro" id="IPR001667">
    <property type="entry name" value="DDH_dom"/>
</dbReference>
<proteinExistence type="predicted"/>
<dbReference type="Pfam" id="PF21763">
    <property type="entry name" value="DHH_CID"/>
    <property type="match status" value="1"/>
</dbReference>
<dbReference type="InterPro" id="IPR051673">
    <property type="entry name" value="SSDNA_exonuclease_RecJ"/>
</dbReference>
<dbReference type="EMBL" id="JARFPL010000022">
    <property type="protein sequence ID" value="MDF0593514.1"/>
    <property type="molecule type" value="Genomic_DNA"/>
</dbReference>
<gene>
    <name evidence="4" type="ORF">P0O24_07950</name>
</gene>
<dbReference type="InterPro" id="IPR038763">
    <property type="entry name" value="DHH_sf"/>
</dbReference>
<evidence type="ECO:0000259" key="3">
    <source>
        <dbReference type="Pfam" id="PF21763"/>
    </source>
</evidence>
<reference evidence="4 5" key="1">
    <citation type="submission" date="2023-03" db="EMBL/GenBank/DDBJ databases">
        <title>Whole genome sequencing of Methanotrichaceae archaeon M04Ac.</title>
        <authorList>
            <person name="Khomyakova M.A."/>
            <person name="Merkel A.Y."/>
            <person name="Slobodkin A.I."/>
        </authorList>
    </citation>
    <scope>NUCLEOTIDE SEQUENCE [LARGE SCALE GENOMIC DNA]</scope>
    <source>
        <strain evidence="4 5">M04Ac</strain>
    </source>
</reference>
<dbReference type="Gene3D" id="3.90.1640.30">
    <property type="match status" value="1"/>
</dbReference>
<dbReference type="InterPro" id="IPR048515">
    <property type="entry name" value="DHH_CID"/>
</dbReference>
<comment type="caution">
    <text evidence="4">The sequence shown here is derived from an EMBL/GenBank/DDBJ whole genome shotgun (WGS) entry which is preliminary data.</text>
</comment>
<dbReference type="Pfam" id="PF02272">
    <property type="entry name" value="DHHA1"/>
    <property type="match status" value="1"/>
</dbReference>
<evidence type="ECO:0000313" key="5">
    <source>
        <dbReference type="Proteomes" id="UP001215956"/>
    </source>
</evidence>
<dbReference type="Pfam" id="PF01368">
    <property type="entry name" value="DHH"/>
    <property type="match status" value="1"/>
</dbReference>
<dbReference type="Gene3D" id="3.10.310.30">
    <property type="match status" value="1"/>
</dbReference>
<dbReference type="PANTHER" id="PTHR30255">
    <property type="entry name" value="SINGLE-STRANDED-DNA-SPECIFIC EXONUCLEASE RECJ"/>
    <property type="match status" value="1"/>
</dbReference>
<feature type="domain" description="DHH-CID" evidence="3">
    <location>
        <begin position="206"/>
        <end position="288"/>
    </location>
</feature>
<dbReference type="SUPFAM" id="SSF64182">
    <property type="entry name" value="DHH phosphoesterases"/>
    <property type="match status" value="1"/>
</dbReference>
<dbReference type="Proteomes" id="UP001215956">
    <property type="component" value="Unassembled WGS sequence"/>
</dbReference>
<name>A0ABT5XFL7_9EURY</name>
<feature type="domain" description="DDH" evidence="1">
    <location>
        <begin position="33"/>
        <end position="168"/>
    </location>
</feature>
<dbReference type="RefSeq" id="WP_316969219.1">
    <property type="nucleotide sequence ID" value="NZ_JARFPL010000022.1"/>
</dbReference>
<feature type="domain" description="DHHA1" evidence="2">
    <location>
        <begin position="381"/>
        <end position="470"/>
    </location>
</feature>